<evidence type="ECO:0000256" key="4">
    <source>
        <dbReference type="PROSITE-ProRule" id="PRU00134"/>
    </source>
</evidence>
<evidence type="ECO:0000313" key="7">
    <source>
        <dbReference type="Proteomes" id="UP000515151"/>
    </source>
</evidence>
<gene>
    <name evidence="8" type="primary">LOC116197737</name>
</gene>
<keyword evidence="7" id="KW-1185">Reference proteome</keyword>
<dbReference type="SUPFAM" id="SSF144232">
    <property type="entry name" value="HIT/MYND zinc finger-like"/>
    <property type="match status" value="1"/>
</dbReference>
<dbReference type="Proteomes" id="UP000515151">
    <property type="component" value="Chromosome 2"/>
</dbReference>
<evidence type="ECO:0000256" key="3">
    <source>
        <dbReference type="ARBA" id="ARBA00022833"/>
    </source>
</evidence>
<dbReference type="Pfam" id="PF00856">
    <property type="entry name" value="SET"/>
    <property type="match status" value="1"/>
</dbReference>
<proteinExistence type="predicted"/>
<dbReference type="InterPro" id="IPR002893">
    <property type="entry name" value="Znf_MYND"/>
</dbReference>
<accession>A0A6P8CRA7</accession>
<dbReference type="PROSITE" id="PS50280">
    <property type="entry name" value="SET"/>
    <property type="match status" value="1"/>
</dbReference>
<dbReference type="PANTHER" id="PTHR47436">
    <property type="entry name" value="HISTONE-LYSINE N-METHYLTRANSFERASE ATXR2"/>
    <property type="match status" value="1"/>
</dbReference>
<dbReference type="CDD" id="cd20071">
    <property type="entry name" value="SET_SMYD"/>
    <property type="match status" value="1"/>
</dbReference>
<sequence>MEISCPIDEQYASEISALLKPPPPPHLVQEYYDQLLESRQCHSIRVKQEGEFGKGVYANADFKEGELLLRDEMLFGCQHSSNKIDCLVCSFCFCFIGSIELQIGRRLYFQDVGVHPHHGCGAETFSGISNNHQGSDSSNGEDIPYGESYDNMETCGPSSKAEIIPLPKEIVQSLMNGELKLPCSEKFYLPSVVPCSGGCKEAYYCSKQCAEADWSSFHSLLCTGERSEASSREVLVQFIKHANETNDIFLLAAKAISFTILRYRKLKAARLSQRASLNISNSCDLSLLMEAWRPISVGHKKRWWECVALPEDVASSDEAAFRMQIKDLAFTSLQLLRAAIFDRECALLFSLEIYGHIIGMFELNNLDLVVASPVEDYFLYIDDRPSSEKEEAEKVTRPILDALRDEYAVICEGSAFFPLQSCMNHSCRPNAKAFKRDEDRDGRATIIAQIPIRCGDEVTISYIDEDLTFEERQAALADYGFICRCSKCQEEET</sequence>
<dbReference type="InterPro" id="IPR046341">
    <property type="entry name" value="SET_dom_sf"/>
</dbReference>
<dbReference type="SUPFAM" id="SSF82199">
    <property type="entry name" value="SET domain"/>
    <property type="match status" value="1"/>
</dbReference>
<protein>
    <submittedName>
        <fullName evidence="8">Histone-lysine N-methyltransferase ATXR2</fullName>
    </submittedName>
</protein>
<keyword evidence="1" id="KW-0479">Metal-binding</keyword>
<dbReference type="Pfam" id="PF01753">
    <property type="entry name" value="zf-MYND"/>
    <property type="match status" value="1"/>
</dbReference>
<keyword evidence="2 4" id="KW-0863">Zinc-finger</keyword>
<evidence type="ECO:0000259" key="5">
    <source>
        <dbReference type="PROSITE" id="PS50280"/>
    </source>
</evidence>
<evidence type="ECO:0000259" key="6">
    <source>
        <dbReference type="PROSITE" id="PS50865"/>
    </source>
</evidence>
<dbReference type="RefSeq" id="XP_031383826.1">
    <property type="nucleotide sequence ID" value="XM_031527966.1"/>
</dbReference>
<evidence type="ECO:0000256" key="2">
    <source>
        <dbReference type="ARBA" id="ARBA00022771"/>
    </source>
</evidence>
<feature type="domain" description="MYND-type" evidence="6">
    <location>
        <begin position="180"/>
        <end position="222"/>
    </location>
</feature>
<evidence type="ECO:0000256" key="1">
    <source>
        <dbReference type="ARBA" id="ARBA00022723"/>
    </source>
</evidence>
<dbReference type="GeneID" id="116197737"/>
<dbReference type="Gene3D" id="6.10.140.2220">
    <property type="match status" value="1"/>
</dbReference>
<dbReference type="PANTHER" id="PTHR47436:SF1">
    <property type="entry name" value="SET DOMAIN-CONTAINING PROTEIN"/>
    <property type="match status" value="1"/>
</dbReference>
<reference evidence="7" key="1">
    <citation type="journal article" date="2020" name="Plant Biotechnol. J.">
        <title>The pomegranate (Punica granatum L.) draft genome dissects genetic divergence between soft- and hard-seeded cultivars.</title>
        <authorList>
            <person name="Luo X."/>
            <person name="Li H."/>
            <person name="Wu Z."/>
            <person name="Yao W."/>
            <person name="Zhao P."/>
            <person name="Cao D."/>
            <person name="Yu H."/>
            <person name="Li K."/>
            <person name="Poudel K."/>
            <person name="Zhao D."/>
            <person name="Zhang F."/>
            <person name="Xia X."/>
            <person name="Chen L."/>
            <person name="Wang Q."/>
            <person name="Jing D."/>
            <person name="Cao S."/>
        </authorList>
    </citation>
    <scope>NUCLEOTIDE SEQUENCE [LARGE SCALE GENOMIC DNA]</scope>
    <source>
        <strain evidence="7">cv. Tunisia</strain>
    </source>
</reference>
<reference evidence="8" key="2">
    <citation type="submission" date="2025-08" db="UniProtKB">
        <authorList>
            <consortium name="RefSeq"/>
        </authorList>
    </citation>
    <scope>IDENTIFICATION</scope>
    <source>
        <tissue evidence="8">Leaf</tissue>
    </source>
</reference>
<dbReference type="OrthoDB" id="5945798at2759"/>
<dbReference type="InterPro" id="IPR001214">
    <property type="entry name" value="SET_dom"/>
</dbReference>
<name>A0A6P8CRA7_PUNGR</name>
<dbReference type="GO" id="GO:0008168">
    <property type="term" value="F:methyltransferase activity"/>
    <property type="evidence" value="ECO:0007669"/>
    <property type="project" value="InterPro"/>
</dbReference>
<dbReference type="GO" id="GO:0008270">
    <property type="term" value="F:zinc ion binding"/>
    <property type="evidence" value="ECO:0007669"/>
    <property type="project" value="UniProtKB-KW"/>
</dbReference>
<keyword evidence="3" id="KW-0862">Zinc</keyword>
<dbReference type="PROSITE" id="PS50865">
    <property type="entry name" value="ZF_MYND_2"/>
    <property type="match status" value="1"/>
</dbReference>
<dbReference type="Gene3D" id="2.170.270.10">
    <property type="entry name" value="SET domain"/>
    <property type="match status" value="1"/>
</dbReference>
<dbReference type="AlphaFoldDB" id="A0A6P8CRA7"/>
<feature type="domain" description="SET" evidence="5">
    <location>
        <begin position="34"/>
        <end position="463"/>
    </location>
</feature>
<dbReference type="InterPro" id="IPR044237">
    <property type="entry name" value="ATXR2-like"/>
</dbReference>
<evidence type="ECO:0000313" key="8">
    <source>
        <dbReference type="RefSeq" id="XP_031383826.1"/>
    </source>
</evidence>
<organism evidence="7 8">
    <name type="scientific">Punica granatum</name>
    <name type="common">Pomegranate</name>
    <dbReference type="NCBI Taxonomy" id="22663"/>
    <lineage>
        <taxon>Eukaryota</taxon>
        <taxon>Viridiplantae</taxon>
        <taxon>Streptophyta</taxon>
        <taxon>Embryophyta</taxon>
        <taxon>Tracheophyta</taxon>
        <taxon>Spermatophyta</taxon>
        <taxon>Magnoliopsida</taxon>
        <taxon>eudicotyledons</taxon>
        <taxon>Gunneridae</taxon>
        <taxon>Pentapetalae</taxon>
        <taxon>rosids</taxon>
        <taxon>malvids</taxon>
        <taxon>Myrtales</taxon>
        <taxon>Lythraceae</taxon>
        <taxon>Punica</taxon>
    </lineage>
</organism>